<dbReference type="InterPro" id="IPR057666">
    <property type="entry name" value="DrpA_SLOG"/>
</dbReference>
<proteinExistence type="inferred from homology"/>
<protein>
    <submittedName>
        <fullName evidence="4">DNA-processing protein DprA</fullName>
    </submittedName>
</protein>
<dbReference type="Pfam" id="PF02481">
    <property type="entry name" value="DNA_processg_A"/>
    <property type="match status" value="1"/>
</dbReference>
<name>A0ABP5QCW5_9MICO</name>
<reference evidence="5" key="1">
    <citation type="journal article" date="2019" name="Int. J. Syst. Evol. Microbiol.">
        <title>The Global Catalogue of Microorganisms (GCM) 10K type strain sequencing project: providing services to taxonomists for standard genome sequencing and annotation.</title>
        <authorList>
            <consortium name="The Broad Institute Genomics Platform"/>
            <consortium name="The Broad Institute Genome Sequencing Center for Infectious Disease"/>
            <person name="Wu L."/>
            <person name="Ma J."/>
        </authorList>
    </citation>
    <scope>NUCLEOTIDE SEQUENCE [LARGE SCALE GENOMIC DNA]</scope>
    <source>
        <strain evidence="5">JCM 16117</strain>
    </source>
</reference>
<sequence length="457" mass="46648">MTIHGLEAGLIQQLLARVRPELREHGASGSAVDGAGAIDDGVLDWAASPSVSEGDAAADSVVNSTGEAGARDTADPRGSQNECAQVFAGAAWSTLAEPGDAVAGLVVLQLGADRALGLLRSMVGPEDWLTRLGPTVGGSLSVSDMAAALDRWRPRLSSRAVLSALRSAAELGARLVLPCDDDWPEGFTALGVHQPMALWVRGTAGLVQEESVAVVGSRDATNYGEHVASEIAAGLSDRGVAVVSGAAYGIDGMAHRATLASGGRTVAFLAGGVDRLYPAAHSELLGRIIAEGSVVSELPCGSSPTKWRFLQRNRLIAALADATVVVEAGQRSGSLNTAGHAAALGRPLGAVPGPITSPTSAGCHRLLREFDAVCVTSAGEVIELIRGPADPASPSVDPRLRGPDGTRLLDALSRRAARGSTELARLTGLAPGVVRSALGLLLAEGAARETPAGWLRT</sequence>
<evidence type="ECO:0000259" key="3">
    <source>
        <dbReference type="Pfam" id="PF02481"/>
    </source>
</evidence>
<feature type="domain" description="Smf/DprA SLOG" evidence="3">
    <location>
        <begin position="175"/>
        <end position="384"/>
    </location>
</feature>
<organism evidence="4 5">
    <name type="scientific">Herbiconiux moechotypicola</name>
    <dbReference type="NCBI Taxonomy" id="637393"/>
    <lineage>
        <taxon>Bacteria</taxon>
        <taxon>Bacillati</taxon>
        <taxon>Actinomycetota</taxon>
        <taxon>Actinomycetes</taxon>
        <taxon>Micrococcales</taxon>
        <taxon>Microbacteriaceae</taxon>
        <taxon>Herbiconiux</taxon>
    </lineage>
</organism>
<feature type="region of interest" description="Disordered" evidence="2">
    <location>
        <begin position="54"/>
        <end position="79"/>
    </location>
</feature>
<dbReference type="SUPFAM" id="SSF102405">
    <property type="entry name" value="MCP/YpsA-like"/>
    <property type="match status" value="1"/>
</dbReference>
<dbReference type="Proteomes" id="UP001500929">
    <property type="component" value="Unassembled WGS sequence"/>
</dbReference>
<dbReference type="NCBIfam" id="TIGR00732">
    <property type="entry name" value="dprA"/>
    <property type="match status" value="1"/>
</dbReference>
<dbReference type="Gene3D" id="3.40.50.450">
    <property type="match status" value="1"/>
</dbReference>
<keyword evidence="5" id="KW-1185">Reference proteome</keyword>
<comment type="similarity">
    <text evidence="1">Belongs to the DprA/Smf family.</text>
</comment>
<dbReference type="InterPro" id="IPR003488">
    <property type="entry name" value="DprA"/>
</dbReference>
<gene>
    <name evidence="4" type="primary">dprA</name>
    <name evidence="4" type="ORF">GCM10009851_16460</name>
</gene>
<evidence type="ECO:0000313" key="4">
    <source>
        <dbReference type="EMBL" id="GAA2232114.1"/>
    </source>
</evidence>
<evidence type="ECO:0000313" key="5">
    <source>
        <dbReference type="Proteomes" id="UP001500929"/>
    </source>
</evidence>
<accession>A0ABP5QCW5</accession>
<dbReference type="EMBL" id="BAAAQY010000004">
    <property type="protein sequence ID" value="GAA2232114.1"/>
    <property type="molecule type" value="Genomic_DNA"/>
</dbReference>
<evidence type="ECO:0000256" key="2">
    <source>
        <dbReference type="SAM" id="MobiDB-lite"/>
    </source>
</evidence>
<evidence type="ECO:0000256" key="1">
    <source>
        <dbReference type="ARBA" id="ARBA00006525"/>
    </source>
</evidence>
<dbReference type="PANTHER" id="PTHR43022">
    <property type="entry name" value="PROTEIN SMF"/>
    <property type="match status" value="1"/>
</dbReference>
<dbReference type="PANTHER" id="PTHR43022:SF1">
    <property type="entry name" value="PROTEIN SMF"/>
    <property type="match status" value="1"/>
</dbReference>
<comment type="caution">
    <text evidence="4">The sequence shown here is derived from an EMBL/GenBank/DDBJ whole genome shotgun (WGS) entry which is preliminary data.</text>
</comment>
<dbReference type="RefSeq" id="WP_259479140.1">
    <property type="nucleotide sequence ID" value="NZ_BAAAQY010000004.1"/>
</dbReference>